<evidence type="ECO:0000313" key="2">
    <source>
        <dbReference type="Proteomes" id="UP000790347"/>
    </source>
</evidence>
<gene>
    <name evidence="1" type="ORF">DERF_002673</name>
</gene>
<comment type="caution">
    <text evidence="1">The sequence shown here is derived from an EMBL/GenBank/DDBJ whole genome shotgun (WGS) entry which is preliminary data.</text>
</comment>
<protein>
    <submittedName>
        <fullName evidence="1">Uncharacterized protein</fullName>
    </submittedName>
</protein>
<evidence type="ECO:0000313" key="1">
    <source>
        <dbReference type="EMBL" id="KAH9528757.1"/>
    </source>
</evidence>
<keyword evidence="2" id="KW-1185">Reference proteome</keyword>
<accession>A0A922IB40</accession>
<proteinExistence type="predicted"/>
<name>A0A922IB40_DERFA</name>
<reference evidence="1" key="2">
    <citation type="journal article" date="2022" name="Res Sq">
        <title>Comparative Genomics Reveals Insights into the Divergent Evolution of Astigmatic Mites and Household Pest Adaptations.</title>
        <authorList>
            <person name="Xiong Q."/>
            <person name="Wan A.T.-Y."/>
            <person name="Liu X.-Y."/>
            <person name="Fung C.S.-H."/>
            <person name="Xiao X."/>
            <person name="Malainual N."/>
            <person name="Hou J."/>
            <person name="Wang L."/>
            <person name="Wang M."/>
            <person name="Yang K."/>
            <person name="Cui Y."/>
            <person name="Leung E."/>
            <person name="Nong W."/>
            <person name="Shin S.-K."/>
            <person name="Au S."/>
            <person name="Jeong K.Y."/>
            <person name="Chew F.T."/>
            <person name="Hui J."/>
            <person name="Leung T.F."/>
            <person name="Tungtrongchitr A."/>
            <person name="Zhong N."/>
            <person name="Liu Z."/>
            <person name="Tsui S."/>
        </authorList>
    </citation>
    <scope>NUCLEOTIDE SEQUENCE</scope>
    <source>
        <strain evidence="1">Derf</strain>
        <tissue evidence="1">Whole organism</tissue>
    </source>
</reference>
<dbReference type="AlphaFoldDB" id="A0A922IB40"/>
<organism evidence="1 2">
    <name type="scientific">Dermatophagoides farinae</name>
    <name type="common">American house dust mite</name>
    <dbReference type="NCBI Taxonomy" id="6954"/>
    <lineage>
        <taxon>Eukaryota</taxon>
        <taxon>Metazoa</taxon>
        <taxon>Ecdysozoa</taxon>
        <taxon>Arthropoda</taxon>
        <taxon>Chelicerata</taxon>
        <taxon>Arachnida</taxon>
        <taxon>Acari</taxon>
        <taxon>Acariformes</taxon>
        <taxon>Sarcoptiformes</taxon>
        <taxon>Astigmata</taxon>
        <taxon>Psoroptidia</taxon>
        <taxon>Analgoidea</taxon>
        <taxon>Pyroglyphidae</taxon>
        <taxon>Dermatophagoidinae</taxon>
        <taxon>Dermatophagoides</taxon>
    </lineage>
</organism>
<dbReference type="Proteomes" id="UP000790347">
    <property type="component" value="Unassembled WGS sequence"/>
</dbReference>
<dbReference type="EMBL" id="ASGP02000001">
    <property type="protein sequence ID" value="KAH9528757.1"/>
    <property type="molecule type" value="Genomic_DNA"/>
</dbReference>
<sequence length="112" mass="12543">MNGAIIDPVKETKILGIIIDHKLDYRPHIKYAIAKATRINRAVTGIAQPIMSYGALITGRAVKYQHIQKILRQMVTPMAQQAVKAYRSSSYISVTALADFPPIELFMDSEQQ</sequence>
<reference evidence="1" key="1">
    <citation type="submission" date="2013-05" db="EMBL/GenBank/DDBJ databases">
        <authorList>
            <person name="Yim A.K.Y."/>
            <person name="Chan T.F."/>
            <person name="Ji K.M."/>
            <person name="Liu X.Y."/>
            <person name="Zhou J.W."/>
            <person name="Li R.Q."/>
            <person name="Yang K.Y."/>
            <person name="Li J."/>
            <person name="Li M."/>
            <person name="Law P.T.W."/>
            <person name="Wu Y.L."/>
            <person name="Cai Z.L."/>
            <person name="Qin H."/>
            <person name="Bao Y."/>
            <person name="Leung R.K.K."/>
            <person name="Ng P.K.S."/>
            <person name="Zou J."/>
            <person name="Zhong X.J."/>
            <person name="Ran P.X."/>
            <person name="Zhong N.S."/>
            <person name="Liu Z.G."/>
            <person name="Tsui S.K.W."/>
        </authorList>
    </citation>
    <scope>NUCLEOTIDE SEQUENCE</scope>
    <source>
        <strain evidence="1">Derf</strain>
        <tissue evidence="1">Whole organism</tissue>
    </source>
</reference>